<evidence type="ECO:0000313" key="1">
    <source>
        <dbReference type="EMBL" id="ESU39243.1"/>
    </source>
</evidence>
<name>V6TJU6_GIAIN</name>
<reference evidence="1 2" key="2">
    <citation type="journal article" date="2013" name="Genome Biol. Evol.">
        <title>Genome sequencing of Giardia lamblia genotypes A2 and B isolates (DH and GS) and comparative analysis with the genomes of genotypes A1 and E (WB and Pig).</title>
        <authorList>
            <person name="Adam R.D."/>
            <person name="Dahlstrom E.W."/>
            <person name="Martens C.A."/>
            <person name="Bruno D.P."/>
            <person name="Barbian K.D."/>
            <person name="Ricklefs S.M."/>
            <person name="Hernandez M.M."/>
            <person name="Narla N.P."/>
            <person name="Patel R.B."/>
            <person name="Porcella S.F."/>
            <person name="Nash T.E."/>
        </authorList>
    </citation>
    <scope>NUCLEOTIDE SEQUENCE [LARGE SCALE GENOMIC DNA]</scope>
    <source>
        <strain evidence="1 2">GS</strain>
    </source>
</reference>
<dbReference type="Proteomes" id="UP000018040">
    <property type="component" value="Unassembled WGS sequence"/>
</dbReference>
<dbReference type="Gene3D" id="2.10.220.10">
    <property type="entry name" value="Hormone Receptor, Insulin-like Growth Factor Receptor 1, Chain A, domain 2"/>
    <property type="match status" value="2"/>
</dbReference>
<dbReference type="EMBL" id="AHHH01000478">
    <property type="protein sequence ID" value="ESU39243.1"/>
    <property type="molecule type" value="Genomic_DNA"/>
</dbReference>
<accession>V6TJU6</accession>
<feature type="non-terminal residue" evidence="1">
    <location>
        <position position="1"/>
    </location>
</feature>
<proteinExistence type="predicted"/>
<dbReference type="VEuPathDB" id="GiardiaDB:QR46_4989"/>
<reference evidence="2" key="1">
    <citation type="submission" date="2012-02" db="EMBL/GenBank/DDBJ databases">
        <title>Genome sequencing of Giardia lamblia Genotypes A2 and B isolates (DH and GS) and comparative analysis with the genomes of Genotypes A1 and E (WB and Pig).</title>
        <authorList>
            <person name="Adam R."/>
            <person name="Dahlstrom E."/>
            <person name="Martens C."/>
            <person name="Bruno D."/>
            <person name="Barbian K."/>
            <person name="Porcella S.F."/>
            <person name="Nash T."/>
        </authorList>
    </citation>
    <scope>NUCLEOTIDE SEQUENCE</scope>
    <source>
        <strain evidence="2">GS</strain>
    </source>
</reference>
<gene>
    <name evidence="1" type="ORF">GSB_151758</name>
</gene>
<dbReference type="SMART" id="SM00261">
    <property type="entry name" value="FU"/>
    <property type="match status" value="4"/>
</dbReference>
<dbReference type="InterPro" id="IPR006212">
    <property type="entry name" value="Furin_repeat"/>
</dbReference>
<dbReference type="InterPro" id="IPR009030">
    <property type="entry name" value="Growth_fac_rcpt_cys_sf"/>
</dbReference>
<comment type="caution">
    <text evidence="1">The sequence shown here is derived from an EMBL/GenBank/DDBJ whole genome shotgun (WGS) entry which is preliminary data.</text>
</comment>
<sequence length="363" mass="36399">SCKDIGMIYLKKDSPTGQTGTCVDANGCTGTNYIDEAAKTCSACASAGTTGCTTCERGADGAVVCKTCTTDGKTVFGLNKKSCVAKCPDNASEKSGVCTCNDGFTPNAGSSACTQCHSSCLTCSATDENSCTACTEGTHFLGAASGKGKCVSCGDAATGSNGFKGVTGCAKCTKPASAGAATCTECGTDLYLKTETGGATSCVASDKCTGGFFPMTDTADSNKKKCLVCSDGTNGIANCAECTAPSEPTNKSACAKCASGFLHTPEGGETSCPNSCPDGYFRHTSAESGSLKTCQSCSAPKEGLNPAVTGIPGCTQCTYAAARASTLKCTTCGSGFSKGMLSSCVWLLHSSWCHEDGPVHYGV</sequence>
<protein>
    <submittedName>
        <fullName evidence="1">Variant-specific surface protein</fullName>
    </submittedName>
</protein>
<organism evidence="1 2">
    <name type="scientific">Giardia intestinalis</name>
    <name type="common">Giardia lamblia</name>
    <dbReference type="NCBI Taxonomy" id="5741"/>
    <lineage>
        <taxon>Eukaryota</taxon>
        <taxon>Metamonada</taxon>
        <taxon>Diplomonadida</taxon>
        <taxon>Hexamitidae</taxon>
        <taxon>Giardiinae</taxon>
        <taxon>Giardia</taxon>
    </lineage>
</organism>
<evidence type="ECO:0000313" key="2">
    <source>
        <dbReference type="Proteomes" id="UP000018040"/>
    </source>
</evidence>
<dbReference type="AlphaFoldDB" id="V6TJU6"/>
<dbReference type="SUPFAM" id="SSF57184">
    <property type="entry name" value="Growth factor receptor domain"/>
    <property type="match status" value="2"/>
</dbReference>